<reference evidence="9 10" key="1">
    <citation type="submission" date="2017-12" db="EMBL/GenBank/DDBJ databases">
        <authorList>
            <person name="Hurst M.R.H."/>
        </authorList>
    </citation>
    <scope>NUCLEOTIDE SEQUENCE [LARGE SCALE GENOMIC DNA]</scope>
    <source>
        <strain evidence="9 10">TH11417</strain>
    </source>
</reference>
<keyword evidence="10" id="KW-1185">Reference proteome</keyword>
<evidence type="ECO:0000259" key="8">
    <source>
        <dbReference type="SMART" id="SM00905"/>
    </source>
</evidence>
<evidence type="ECO:0000313" key="9">
    <source>
        <dbReference type="EMBL" id="AUW96390.1"/>
    </source>
</evidence>
<dbReference type="SUPFAM" id="SSF55620">
    <property type="entry name" value="Tetrahydrobiopterin biosynthesis enzymes-like"/>
    <property type="match status" value="1"/>
</dbReference>
<dbReference type="Pfam" id="PF02152">
    <property type="entry name" value="FolB"/>
    <property type="match status" value="1"/>
</dbReference>
<evidence type="ECO:0000256" key="6">
    <source>
        <dbReference type="ARBA" id="ARBA00037702"/>
    </source>
</evidence>
<dbReference type="PANTHER" id="PTHR42844:SF1">
    <property type="entry name" value="DIHYDRONEOPTERIN ALDOLASE 1-RELATED"/>
    <property type="match status" value="1"/>
</dbReference>
<dbReference type="SMART" id="SM00905">
    <property type="entry name" value="FolB"/>
    <property type="match status" value="1"/>
</dbReference>
<evidence type="ECO:0000256" key="7">
    <source>
        <dbReference type="RuleBase" id="RU362079"/>
    </source>
</evidence>
<dbReference type="CDD" id="cd00534">
    <property type="entry name" value="DHNA_DHNTPE"/>
    <property type="match status" value="1"/>
</dbReference>
<dbReference type="GO" id="GO:0046656">
    <property type="term" value="P:folic acid biosynthetic process"/>
    <property type="evidence" value="ECO:0007669"/>
    <property type="project" value="UniProtKB-UniRule"/>
</dbReference>
<dbReference type="InterPro" id="IPR043133">
    <property type="entry name" value="GTP-CH-I_C/QueF"/>
</dbReference>
<dbReference type="KEGG" id="splr:C0J00_04320"/>
<dbReference type="AlphaFoldDB" id="A0A2L0D423"/>
<dbReference type="GO" id="GO:0046654">
    <property type="term" value="P:tetrahydrofolate biosynthetic process"/>
    <property type="evidence" value="ECO:0007669"/>
    <property type="project" value="UniProtKB-UniRule"/>
</dbReference>
<keyword evidence="4 7" id="KW-0289">Folate biosynthesis</keyword>
<comment type="similarity">
    <text evidence="3 7">Belongs to the DHNA family.</text>
</comment>
<accession>A0A2L0D423</accession>
<dbReference type="RefSeq" id="WP_104967718.1">
    <property type="nucleotide sequence ID" value="NZ_CP025536.1"/>
</dbReference>
<evidence type="ECO:0000256" key="3">
    <source>
        <dbReference type="ARBA" id="ARBA00005708"/>
    </source>
</evidence>
<evidence type="ECO:0000256" key="1">
    <source>
        <dbReference type="ARBA" id="ARBA00001353"/>
    </source>
</evidence>
<comment type="pathway">
    <text evidence="2 7">Cofactor biosynthesis; tetrahydrofolate biosynthesis; 2-amino-4-hydroxy-6-hydroxymethyl-7,8-dihydropteridine diphosphate from 7,8-dihydroneopterin triphosphate: step 3/4.</text>
</comment>
<dbReference type="GeneID" id="98393131"/>
<gene>
    <name evidence="9" type="primary">folB</name>
    <name evidence="9" type="ORF">C0J00_04320</name>
</gene>
<dbReference type="OrthoDB" id="9803748at2"/>
<dbReference type="GO" id="GO:0005737">
    <property type="term" value="C:cytoplasm"/>
    <property type="evidence" value="ECO:0007669"/>
    <property type="project" value="TreeGrafter"/>
</dbReference>
<comment type="function">
    <text evidence="6 7">Catalyzes the conversion of 7,8-dihydroneopterin to 6-hydroxymethyl-7,8-dihydropterin.</text>
</comment>
<proteinExistence type="inferred from homology"/>
<dbReference type="NCBIfam" id="TIGR00526">
    <property type="entry name" value="folB_dom"/>
    <property type="match status" value="1"/>
</dbReference>
<organism evidence="9 10">
    <name type="scientific">Streptococcus pluranimalium</name>
    <dbReference type="NCBI Taxonomy" id="82348"/>
    <lineage>
        <taxon>Bacteria</taxon>
        <taxon>Bacillati</taxon>
        <taxon>Bacillota</taxon>
        <taxon>Bacilli</taxon>
        <taxon>Lactobacillales</taxon>
        <taxon>Streptococcaceae</taxon>
        <taxon>Streptococcus</taxon>
    </lineage>
</organism>
<sequence>MDKIILKNCRFYGYHGAFAEENMLGQIFVVNAILSVDLSKASLSDELEDTVHYGMVFDCIKNQAENQRYKLIERLGGAICQDIFEQFPPVQSINLEITKENPPINGHYDAVGISLERRR</sequence>
<evidence type="ECO:0000256" key="2">
    <source>
        <dbReference type="ARBA" id="ARBA00005013"/>
    </source>
</evidence>
<dbReference type="GO" id="GO:0004150">
    <property type="term" value="F:dihydroneopterin aldolase activity"/>
    <property type="evidence" value="ECO:0007669"/>
    <property type="project" value="UniProtKB-UniRule"/>
</dbReference>
<reference evidence="9 10" key="2">
    <citation type="submission" date="2018-02" db="EMBL/GenBank/DDBJ databases">
        <title>Whole genome sequencing analysis of Streptococcus pluranimalium isolated from cattle infected mastitis in China.</title>
        <authorList>
            <person name="Zhang J.-R."/>
            <person name="Hu G.-Z."/>
        </authorList>
    </citation>
    <scope>NUCLEOTIDE SEQUENCE [LARGE SCALE GENOMIC DNA]</scope>
    <source>
        <strain evidence="9 10">TH11417</strain>
    </source>
</reference>
<dbReference type="EMBL" id="CP025536">
    <property type="protein sequence ID" value="AUW96390.1"/>
    <property type="molecule type" value="Genomic_DNA"/>
</dbReference>
<protein>
    <recommendedName>
        <fullName evidence="7">7,8-dihydroneopterin aldolase</fullName>
        <ecNumber evidence="7">4.1.2.25</ecNumber>
    </recommendedName>
</protein>
<comment type="catalytic activity">
    <reaction evidence="1 7">
        <text>7,8-dihydroneopterin = 6-hydroxymethyl-7,8-dihydropterin + glycolaldehyde</text>
        <dbReference type="Rhea" id="RHEA:10540"/>
        <dbReference type="ChEBI" id="CHEBI:17001"/>
        <dbReference type="ChEBI" id="CHEBI:17071"/>
        <dbReference type="ChEBI" id="CHEBI:44841"/>
        <dbReference type="EC" id="4.1.2.25"/>
    </reaction>
</comment>
<dbReference type="PANTHER" id="PTHR42844">
    <property type="entry name" value="DIHYDRONEOPTERIN ALDOLASE 1-RELATED"/>
    <property type="match status" value="1"/>
</dbReference>
<dbReference type="EC" id="4.1.2.25" evidence="7"/>
<feature type="domain" description="Dihydroneopterin aldolase/epimerase" evidence="8">
    <location>
        <begin position="4"/>
        <end position="117"/>
    </location>
</feature>
<dbReference type="UniPathway" id="UPA00077">
    <property type="reaction ID" value="UER00154"/>
</dbReference>
<dbReference type="Proteomes" id="UP000238956">
    <property type="component" value="Chromosome"/>
</dbReference>
<dbReference type="InterPro" id="IPR006157">
    <property type="entry name" value="FolB_dom"/>
</dbReference>
<evidence type="ECO:0000256" key="4">
    <source>
        <dbReference type="ARBA" id="ARBA00022909"/>
    </source>
</evidence>
<dbReference type="FunFam" id="3.30.1130.10:FF:000003">
    <property type="entry name" value="7,8-dihydroneopterin aldolase"/>
    <property type="match status" value="1"/>
</dbReference>
<evidence type="ECO:0000256" key="5">
    <source>
        <dbReference type="ARBA" id="ARBA00023239"/>
    </source>
</evidence>
<keyword evidence="5 7" id="KW-0456">Lyase</keyword>
<dbReference type="Gene3D" id="3.30.1130.10">
    <property type="match status" value="1"/>
</dbReference>
<evidence type="ECO:0000313" key="10">
    <source>
        <dbReference type="Proteomes" id="UP000238956"/>
    </source>
</evidence>
<dbReference type="InterPro" id="IPR006156">
    <property type="entry name" value="Dihydroneopterin_aldolase"/>
</dbReference>
<dbReference type="NCBIfam" id="TIGR00525">
    <property type="entry name" value="folB"/>
    <property type="match status" value="1"/>
</dbReference>
<name>A0A2L0D423_9STRE</name>